<evidence type="ECO:0000313" key="2">
    <source>
        <dbReference type="EMBL" id="URL59527.1"/>
    </source>
</evidence>
<gene>
    <name evidence="2" type="ORF">IM816_05330</name>
</gene>
<evidence type="ECO:0000259" key="1">
    <source>
        <dbReference type="Pfam" id="PF13827"/>
    </source>
</evidence>
<dbReference type="EMBL" id="CP063231">
    <property type="protein sequence ID" value="URL59527.1"/>
    <property type="molecule type" value="Genomic_DNA"/>
</dbReference>
<accession>A0ABY4T6Q2</accession>
<dbReference type="Proteomes" id="UP001056681">
    <property type="component" value="Chromosome"/>
</dbReference>
<feature type="domain" description="DUF4189" evidence="1">
    <location>
        <begin position="2"/>
        <end position="95"/>
    </location>
</feature>
<proteinExistence type="predicted"/>
<sequence>MWGAIVLDAKGGAKGTATDQTSKAAAIRIAMDECRATGARNCEVKLTYHNQCAAVAWGDESYGIAHDPSLQGASQAAVESCSTGGTGCKTVYTACVQPQRVR</sequence>
<evidence type="ECO:0000313" key="3">
    <source>
        <dbReference type="Proteomes" id="UP001056681"/>
    </source>
</evidence>
<reference evidence="2" key="1">
    <citation type="submission" date="2020-10" db="EMBL/GenBank/DDBJ databases">
        <title>Whole-genome sequence of Luteibacter sp. EIF3.</title>
        <authorList>
            <person name="Friedrich I."/>
            <person name="Hertel R."/>
            <person name="Daniel R."/>
        </authorList>
    </citation>
    <scope>NUCLEOTIDE SEQUENCE</scope>
    <source>
        <strain evidence="2">EIF3</strain>
    </source>
</reference>
<dbReference type="Pfam" id="PF13827">
    <property type="entry name" value="DUF4189"/>
    <property type="match status" value="1"/>
</dbReference>
<protein>
    <submittedName>
        <fullName evidence="2">DUF4189 domain-containing protein</fullName>
    </submittedName>
</protein>
<dbReference type="InterPro" id="IPR025240">
    <property type="entry name" value="DUF4189"/>
</dbReference>
<name>A0ABY4T6Q2_9GAMM</name>
<organism evidence="2 3">
    <name type="scientific">Luteibacter flocculans</name>
    <dbReference type="NCBI Taxonomy" id="2780091"/>
    <lineage>
        <taxon>Bacteria</taxon>
        <taxon>Pseudomonadati</taxon>
        <taxon>Pseudomonadota</taxon>
        <taxon>Gammaproteobacteria</taxon>
        <taxon>Lysobacterales</taxon>
        <taxon>Rhodanobacteraceae</taxon>
        <taxon>Luteibacter</taxon>
    </lineage>
</organism>
<keyword evidence="3" id="KW-1185">Reference proteome</keyword>